<sequence>MKSILAGIFKKADSLKNLALREYNRSLLKQNPESTISNSFKLGAHNTFDISPKAVFKLLDHVTIGHHNFITVKNSAVLSISKNTYITRATIACLEKIEIGENCILGEGLKIFDHNHQYTTSPFSVAKTEFNTAPIKIGNNVWSGANCIILKGVTIGDNVILGAGCVIYKDVPDNTIVMNKQELIYKKI</sequence>
<keyword evidence="1" id="KW-0012">Acyltransferase</keyword>
<keyword evidence="2" id="KW-1185">Reference proteome</keyword>
<dbReference type="CDD" id="cd04647">
    <property type="entry name" value="LbH_MAT_like"/>
    <property type="match status" value="1"/>
</dbReference>
<reference evidence="1 2" key="1">
    <citation type="submission" date="2020-07" db="EMBL/GenBank/DDBJ databases">
        <title>Complete genome and description of Chryseobacterium manosquense strain Marseille-Q2069 sp. nov.</title>
        <authorList>
            <person name="Boxberger M."/>
        </authorList>
    </citation>
    <scope>NUCLEOTIDE SEQUENCE [LARGE SCALE GENOMIC DNA]</scope>
    <source>
        <strain evidence="1 2">Marseille-Q2069</strain>
    </source>
</reference>
<accession>A0A7H1E0I7</accession>
<proteinExistence type="predicted"/>
<dbReference type="KEGG" id="cmaq:H0S70_09660"/>
<dbReference type="AlphaFoldDB" id="A0A7H1E0I7"/>
<dbReference type="Proteomes" id="UP000516438">
    <property type="component" value="Chromosome"/>
</dbReference>
<name>A0A7H1E0I7_9FLAO</name>
<dbReference type="PANTHER" id="PTHR23416">
    <property type="entry name" value="SIALIC ACID SYNTHASE-RELATED"/>
    <property type="match status" value="1"/>
</dbReference>
<gene>
    <name evidence="1" type="ORF">H0S70_09660</name>
</gene>
<dbReference type="InterPro" id="IPR051159">
    <property type="entry name" value="Hexapeptide_acetyltransf"/>
</dbReference>
<dbReference type="InterPro" id="IPR001451">
    <property type="entry name" value="Hexapep"/>
</dbReference>
<dbReference type="EMBL" id="CP060203">
    <property type="protein sequence ID" value="QNS42745.1"/>
    <property type="molecule type" value="Genomic_DNA"/>
</dbReference>
<evidence type="ECO:0000313" key="1">
    <source>
        <dbReference type="EMBL" id="QNS42745.1"/>
    </source>
</evidence>
<dbReference type="Pfam" id="PF00132">
    <property type="entry name" value="Hexapep"/>
    <property type="match status" value="1"/>
</dbReference>
<dbReference type="InterPro" id="IPR011004">
    <property type="entry name" value="Trimer_LpxA-like_sf"/>
</dbReference>
<organism evidence="1 2">
    <name type="scientific">Chryseobacterium manosquense</name>
    <dbReference type="NCBI Taxonomy" id="2754694"/>
    <lineage>
        <taxon>Bacteria</taxon>
        <taxon>Pseudomonadati</taxon>
        <taxon>Bacteroidota</taxon>
        <taxon>Flavobacteriia</taxon>
        <taxon>Flavobacteriales</taxon>
        <taxon>Weeksellaceae</taxon>
        <taxon>Chryseobacterium group</taxon>
        <taxon>Chryseobacterium</taxon>
    </lineage>
</organism>
<keyword evidence="1" id="KW-0808">Transferase</keyword>
<dbReference type="GO" id="GO:0016746">
    <property type="term" value="F:acyltransferase activity"/>
    <property type="evidence" value="ECO:0007669"/>
    <property type="project" value="UniProtKB-KW"/>
</dbReference>
<dbReference type="Gene3D" id="2.160.10.10">
    <property type="entry name" value="Hexapeptide repeat proteins"/>
    <property type="match status" value="1"/>
</dbReference>
<protein>
    <submittedName>
        <fullName evidence="1">Acyltransferase</fullName>
    </submittedName>
</protein>
<evidence type="ECO:0000313" key="2">
    <source>
        <dbReference type="Proteomes" id="UP000516438"/>
    </source>
</evidence>
<dbReference type="SUPFAM" id="SSF51161">
    <property type="entry name" value="Trimeric LpxA-like enzymes"/>
    <property type="match status" value="1"/>
</dbReference>